<keyword evidence="1" id="KW-0805">Transcription regulation</keyword>
<dbReference type="InterPro" id="IPR050204">
    <property type="entry name" value="AraC_XylS_family_regulators"/>
</dbReference>
<name>A0A5C4XRU2_9HYPH</name>
<evidence type="ECO:0000259" key="4">
    <source>
        <dbReference type="PROSITE" id="PS01124"/>
    </source>
</evidence>
<dbReference type="PROSITE" id="PS01124">
    <property type="entry name" value="HTH_ARAC_FAMILY_2"/>
    <property type="match status" value="1"/>
</dbReference>
<reference evidence="5 6" key="1">
    <citation type="submission" date="2019-06" db="EMBL/GenBank/DDBJ databases">
        <title>The draft genome of Rhizobium smilacinae PTYR-5.</title>
        <authorList>
            <person name="Liu L."/>
            <person name="Li L."/>
            <person name="Zhang X."/>
        </authorList>
    </citation>
    <scope>NUCLEOTIDE SEQUENCE [LARGE SCALE GENOMIC DNA]</scope>
    <source>
        <strain evidence="5 6">PTYR-5</strain>
    </source>
</reference>
<keyword evidence="6" id="KW-1185">Reference proteome</keyword>
<evidence type="ECO:0000256" key="3">
    <source>
        <dbReference type="ARBA" id="ARBA00023163"/>
    </source>
</evidence>
<dbReference type="SMART" id="SM00342">
    <property type="entry name" value="HTH_ARAC"/>
    <property type="match status" value="1"/>
</dbReference>
<dbReference type="PANTHER" id="PTHR46796">
    <property type="entry name" value="HTH-TYPE TRANSCRIPTIONAL ACTIVATOR RHAS-RELATED"/>
    <property type="match status" value="1"/>
</dbReference>
<evidence type="ECO:0000313" key="5">
    <source>
        <dbReference type="EMBL" id="TNM65270.1"/>
    </source>
</evidence>
<accession>A0A5C4XRU2</accession>
<protein>
    <submittedName>
        <fullName evidence="5">Helix-turn-helix domain-containing protein</fullName>
    </submittedName>
</protein>
<keyword evidence="3" id="KW-0804">Transcription</keyword>
<dbReference type="Pfam" id="PF12833">
    <property type="entry name" value="HTH_18"/>
    <property type="match status" value="1"/>
</dbReference>
<gene>
    <name evidence="5" type="ORF">FHP24_03035</name>
</gene>
<dbReference type="AlphaFoldDB" id="A0A5C4XRU2"/>
<evidence type="ECO:0000256" key="1">
    <source>
        <dbReference type="ARBA" id="ARBA00023015"/>
    </source>
</evidence>
<dbReference type="InterPro" id="IPR018062">
    <property type="entry name" value="HTH_AraC-typ_CS"/>
</dbReference>
<organism evidence="5 6">
    <name type="scientific">Aliirhizobium smilacinae</name>
    <dbReference type="NCBI Taxonomy" id="1395944"/>
    <lineage>
        <taxon>Bacteria</taxon>
        <taxon>Pseudomonadati</taxon>
        <taxon>Pseudomonadota</taxon>
        <taxon>Alphaproteobacteria</taxon>
        <taxon>Hyphomicrobiales</taxon>
        <taxon>Rhizobiaceae</taxon>
        <taxon>Aliirhizobium</taxon>
    </lineage>
</organism>
<evidence type="ECO:0000256" key="2">
    <source>
        <dbReference type="ARBA" id="ARBA00023125"/>
    </source>
</evidence>
<dbReference type="EMBL" id="VDMN01000001">
    <property type="protein sequence ID" value="TNM65270.1"/>
    <property type="molecule type" value="Genomic_DNA"/>
</dbReference>
<dbReference type="Proteomes" id="UP000311605">
    <property type="component" value="Unassembled WGS sequence"/>
</dbReference>
<proteinExistence type="predicted"/>
<comment type="caution">
    <text evidence="5">The sequence shown here is derived from an EMBL/GenBank/DDBJ whole genome shotgun (WGS) entry which is preliminary data.</text>
</comment>
<dbReference type="SUPFAM" id="SSF46689">
    <property type="entry name" value="Homeodomain-like"/>
    <property type="match status" value="2"/>
</dbReference>
<dbReference type="PANTHER" id="PTHR46796:SF14">
    <property type="entry name" value="TRANSCRIPTIONAL REGULATORY PROTEIN"/>
    <property type="match status" value="1"/>
</dbReference>
<dbReference type="InterPro" id="IPR009057">
    <property type="entry name" value="Homeodomain-like_sf"/>
</dbReference>
<feature type="domain" description="HTH araC/xylS-type" evidence="4">
    <location>
        <begin position="192"/>
        <end position="293"/>
    </location>
</feature>
<dbReference type="InterPro" id="IPR018060">
    <property type="entry name" value="HTH_AraC"/>
</dbReference>
<keyword evidence="2" id="KW-0238">DNA-binding</keyword>
<dbReference type="GO" id="GO:0043565">
    <property type="term" value="F:sequence-specific DNA binding"/>
    <property type="evidence" value="ECO:0007669"/>
    <property type="project" value="InterPro"/>
</dbReference>
<dbReference type="PROSITE" id="PS00041">
    <property type="entry name" value="HTH_ARAC_FAMILY_1"/>
    <property type="match status" value="1"/>
</dbReference>
<dbReference type="GO" id="GO:0003700">
    <property type="term" value="F:DNA-binding transcription factor activity"/>
    <property type="evidence" value="ECO:0007669"/>
    <property type="project" value="InterPro"/>
</dbReference>
<dbReference type="Gene3D" id="1.10.10.60">
    <property type="entry name" value="Homeodomain-like"/>
    <property type="match status" value="2"/>
</dbReference>
<sequence>MTYLFAMTAATDGIEATAPAKWRSLNGAMGVFWEARCMAGARGYYVSSDPRMMIFFNDISAQFQMTNLGEGSKYDLRSMSRAIYVPAGTPMWTYASADHRFSHLDVHIHRERLLKIIAPAIGTSTARRALERPVETHDVGAIEALAALLVDEIAHPTKHPIYAESLIDSLVTAFLDIPAAQERDWKRKLSQTEVSKLLAHPIEDGELRLTVAEMAATVGLSERQFNSAFKNTTGQTPLQWQLGRRVDLAQQIMLESDTTMTDIAAKLGFTDQAHLTNVFRRIVGDTPAAWRRMHKTR</sequence>
<dbReference type="OrthoDB" id="110167at2"/>
<dbReference type="RefSeq" id="WP_139672662.1">
    <property type="nucleotide sequence ID" value="NZ_VDMN01000001.1"/>
</dbReference>
<evidence type="ECO:0000313" key="6">
    <source>
        <dbReference type="Proteomes" id="UP000311605"/>
    </source>
</evidence>